<accession>A0A645IKI8</accession>
<protein>
    <submittedName>
        <fullName evidence="1">Uncharacterized protein</fullName>
    </submittedName>
</protein>
<dbReference type="AlphaFoldDB" id="A0A645IKI8"/>
<organism evidence="1">
    <name type="scientific">bioreactor metagenome</name>
    <dbReference type="NCBI Taxonomy" id="1076179"/>
    <lineage>
        <taxon>unclassified sequences</taxon>
        <taxon>metagenomes</taxon>
        <taxon>ecological metagenomes</taxon>
    </lineage>
</organism>
<comment type="caution">
    <text evidence="1">The sequence shown here is derived from an EMBL/GenBank/DDBJ whole genome shotgun (WGS) entry which is preliminary data.</text>
</comment>
<proteinExistence type="predicted"/>
<dbReference type="EMBL" id="VSSQ01116741">
    <property type="protein sequence ID" value="MPN51536.1"/>
    <property type="molecule type" value="Genomic_DNA"/>
</dbReference>
<gene>
    <name evidence="1" type="ORF">SDC9_199184</name>
</gene>
<reference evidence="1" key="1">
    <citation type="submission" date="2019-08" db="EMBL/GenBank/DDBJ databases">
        <authorList>
            <person name="Kucharzyk K."/>
            <person name="Murdoch R.W."/>
            <person name="Higgins S."/>
            <person name="Loffler F."/>
        </authorList>
    </citation>
    <scope>NUCLEOTIDE SEQUENCE</scope>
</reference>
<sequence length="47" mass="5030">MLTRNSLPNLLKQKTILLTSAGGGIDIEAAQSVSKSQLNRLSFCTLP</sequence>
<name>A0A645IKI8_9ZZZZ</name>
<evidence type="ECO:0000313" key="1">
    <source>
        <dbReference type="EMBL" id="MPN51536.1"/>
    </source>
</evidence>